<dbReference type="STRING" id="742152.A0A2H3J4E7"/>
<protein>
    <recommendedName>
        <fullName evidence="3">F-box domain-containing protein</fullName>
    </recommendedName>
</protein>
<feature type="non-terminal residue" evidence="1">
    <location>
        <position position="1"/>
    </location>
</feature>
<sequence length="390" mass="44442">LPVELWHHVISQLWDREEDLKTCALVCAAWTERSRCLLLKRAHLYSKSQVIRLAQIVRSDRRPAETVQAITIGGGRQHTREPIRHVKTAFLMLAGVLPRMTELRICNALWAGIDAHPQAFLHLSSFSAITSLILDNIEFQSMRVFARLVDALSGLEQVQCGEIAFTMQASSSEFMSDRRQRLGRNMRRLDIDESAADIVRFYVTTQIAARLQEIRLGFRTPIHLADLEDVQVQELLQSAASTLSILSISLVSAKIEADVTTKPFSSHLDLTANTTLRELHLEVRPRWEYSLAWLHTLLSSTASPLLQRITIRFTARHKHDRDIIDVILNKVDAQQCTALDKLLSPPRFAAVRSFECVVAVAQYDPIPAQKQWQRRLEQRFPGLHERGVLR</sequence>
<reference evidence="1 2" key="1">
    <citation type="journal article" date="2012" name="Science">
        <title>The Paleozoic origin of enzymatic lignin decomposition reconstructed from 31 fungal genomes.</title>
        <authorList>
            <person name="Floudas D."/>
            <person name="Binder M."/>
            <person name="Riley R."/>
            <person name="Barry K."/>
            <person name="Blanchette R.A."/>
            <person name="Henrissat B."/>
            <person name="Martinez A.T."/>
            <person name="Otillar R."/>
            <person name="Spatafora J.W."/>
            <person name="Yadav J.S."/>
            <person name="Aerts A."/>
            <person name="Benoit I."/>
            <person name="Boyd A."/>
            <person name="Carlson A."/>
            <person name="Copeland A."/>
            <person name="Coutinho P.M."/>
            <person name="de Vries R.P."/>
            <person name="Ferreira P."/>
            <person name="Findley K."/>
            <person name="Foster B."/>
            <person name="Gaskell J."/>
            <person name="Glotzer D."/>
            <person name="Gorecki P."/>
            <person name="Heitman J."/>
            <person name="Hesse C."/>
            <person name="Hori C."/>
            <person name="Igarashi K."/>
            <person name="Jurgens J.A."/>
            <person name="Kallen N."/>
            <person name="Kersten P."/>
            <person name="Kohler A."/>
            <person name="Kuees U."/>
            <person name="Kumar T.K.A."/>
            <person name="Kuo A."/>
            <person name="LaButti K."/>
            <person name="Larrondo L.F."/>
            <person name="Lindquist E."/>
            <person name="Ling A."/>
            <person name="Lombard V."/>
            <person name="Lucas S."/>
            <person name="Lundell T."/>
            <person name="Martin R."/>
            <person name="McLaughlin D.J."/>
            <person name="Morgenstern I."/>
            <person name="Morin E."/>
            <person name="Murat C."/>
            <person name="Nagy L.G."/>
            <person name="Nolan M."/>
            <person name="Ohm R.A."/>
            <person name="Patyshakuliyeva A."/>
            <person name="Rokas A."/>
            <person name="Ruiz-Duenas F.J."/>
            <person name="Sabat G."/>
            <person name="Salamov A."/>
            <person name="Samejima M."/>
            <person name="Schmutz J."/>
            <person name="Slot J.C."/>
            <person name="St John F."/>
            <person name="Stenlid J."/>
            <person name="Sun H."/>
            <person name="Sun S."/>
            <person name="Syed K."/>
            <person name="Tsang A."/>
            <person name="Wiebenga A."/>
            <person name="Young D."/>
            <person name="Pisabarro A."/>
            <person name="Eastwood D.C."/>
            <person name="Martin F."/>
            <person name="Cullen D."/>
            <person name="Grigoriev I.V."/>
            <person name="Hibbett D.S."/>
        </authorList>
    </citation>
    <scope>NUCLEOTIDE SEQUENCE [LARGE SCALE GENOMIC DNA]</scope>
    <source>
        <strain evidence="1 2">MD-104</strain>
    </source>
</reference>
<dbReference type="Proteomes" id="UP000218811">
    <property type="component" value="Unassembled WGS sequence"/>
</dbReference>
<organism evidence="1 2">
    <name type="scientific">Wolfiporia cocos (strain MD-104)</name>
    <name type="common">Brown rot fungus</name>
    <dbReference type="NCBI Taxonomy" id="742152"/>
    <lineage>
        <taxon>Eukaryota</taxon>
        <taxon>Fungi</taxon>
        <taxon>Dikarya</taxon>
        <taxon>Basidiomycota</taxon>
        <taxon>Agaricomycotina</taxon>
        <taxon>Agaricomycetes</taxon>
        <taxon>Polyporales</taxon>
        <taxon>Phaeolaceae</taxon>
        <taxon>Wolfiporia</taxon>
    </lineage>
</organism>
<proteinExistence type="predicted"/>
<evidence type="ECO:0000313" key="2">
    <source>
        <dbReference type="Proteomes" id="UP000218811"/>
    </source>
</evidence>
<name>A0A2H3J4E7_WOLCO</name>
<dbReference type="EMBL" id="KB467898">
    <property type="protein sequence ID" value="PCH36831.1"/>
    <property type="molecule type" value="Genomic_DNA"/>
</dbReference>
<accession>A0A2H3J4E7</accession>
<dbReference type="OMA" id="CHIVSKN"/>
<dbReference type="AlphaFoldDB" id="A0A2H3J4E7"/>
<evidence type="ECO:0000313" key="1">
    <source>
        <dbReference type="EMBL" id="PCH36831.1"/>
    </source>
</evidence>
<gene>
    <name evidence="1" type="ORF">WOLCODRAFT_83109</name>
</gene>
<dbReference type="OrthoDB" id="2788229at2759"/>
<keyword evidence="2" id="KW-1185">Reference proteome</keyword>
<evidence type="ECO:0008006" key="3">
    <source>
        <dbReference type="Google" id="ProtNLM"/>
    </source>
</evidence>